<comment type="similarity">
    <text evidence="1">Belongs to the MEMO1 family.</text>
</comment>
<evidence type="ECO:0000256" key="1">
    <source>
        <dbReference type="ARBA" id="ARBA00006315"/>
    </source>
</evidence>
<dbReference type="InterPro" id="IPR002737">
    <property type="entry name" value="MEMO1_fam"/>
</dbReference>
<evidence type="ECO:0000313" key="2">
    <source>
        <dbReference type="EMBL" id="GAK60089.1"/>
    </source>
</evidence>
<gene>
    <name evidence="2" type="ORF">U27_07077</name>
</gene>
<accession>A0A081C684</accession>
<dbReference type="CDD" id="cd07361">
    <property type="entry name" value="MEMO_like"/>
    <property type="match status" value="1"/>
</dbReference>
<dbReference type="PANTHER" id="PTHR11060">
    <property type="entry name" value="PROTEIN MEMO1"/>
    <property type="match status" value="1"/>
</dbReference>
<name>A0A081C684_VECG1</name>
<dbReference type="PANTHER" id="PTHR11060:SF0">
    <property type="entry name" value="PROTEIN MEMO1"/>
    <property type="match status" value="1"/>
</dbReference>
<evidence type="ECO:0000313" key="3">
    <source>
        <dbReference type="Proteomes" id="UP000030661"/>
    </source>
</evidence>
<keyword evidence="3" id="KW-1185">Reference proteome</keyword>
<dbReference type="Gene3D" id="3.40.830.10">
    <property type="entry name" value="LigB-like"/>
    <property type="match status" value="1"/>
</dbReference>
<sequence length="288" mass="31070">MMNIRKAFRAGSFYPADARSCHRQIEDCLGQYQPPAAPEKVIAGIVPHAGWMFSGPTAAKVYKSVQQKSSPETFLIFGAVHVWGVGRKAAMFAQGAWQTPCGTIEIDEELADTVLAEAGEEVVADPSAHEREHSIEVQIPFIQHLFPDAKILPIMVSPEKLAVRLGEKIGKLLASRDRPVCVIGSTDLTHYGPSFGFITYGIGEQSLAPMKDNDRRLLQLATEMKAEAVLAEAERHRNACGAGAIAATVTAAKALGASQGFLLEHTTSQEVMPDRPVADIVGYAGMIF</sequence>
<dbReference type="Proteomes" id="UP000030661">
    <property type="component" value="Unassembled WGS sequence"/>
</dbReference>
<dbReference type="Pfam" id="PF01875">
    <property type="entry name" value="Memo"/>
    <property type="match status" value="1"/>
</dbReference>
<dbReference type="AlphaFoldDB" id="A0A081C684"/>
<dbReference type="HOGENOM" id="CLU_038085_2_0_0"/>
<dbReference type="EMBL" id="DF820471">
    <property type="protein sequence ID" value="GAK60089.1"/>
    <property type="molecule type" value="Genomic_DNA"/>
</dbReference>
<dbReference type="SUPFAM" id="SSF53213">
    <property type="entry name" value="LigB-like"/>
    <property type="match status" value="1"/>
</dbReference>
<dbReference type="NCBIfam" id="TIGR04336">
    <property type="entry name" value="AmmeMemoSam_B"/>
    <property type="match status" value="1"/>
</dbReference>
<reference evidence="2 3" key="1">
    <citation type="journal article" date="2015" name="PeerJ">
        <title>First genomic representation of candidate bacterial phylum KSB3 points to enhanced environmental sensing as a trigger of wastewater bulking.</title>
        <authorList>
            <person name="Sekiguchi Y."/>
            <person name="Ohashi A."/>
            <person name="Parks D.H."/>
            <person name="Yamauchi T."/>
            <person name="Tyson G.W."/>
            <person name="Hugenholtz P."/>
        </authorList>
    </citation>
    <scope>NUCLEOTIDE SEQUENCE [LARGE SCALE GENOMIC DNA]</scope>
</reference>
<dbReference type="STRING" id="1499967.U27_07077"/>
<proteinExistence type="inferred from homology"/>
<dbReference type="eggNOG" id="COG1355">
    <property type="taxonomic scope" value="Bacteria"/>
</dbReference>
<protein>
    <recommendedName>
        <fullName evidence="4">AmmeMemoRadiSam system protein B</fullName>
    </recommendedName>
</protein>
<organism evidence="2 3">
    <name type="scientific">Vecturithrix granuli</name>
    <dbReference type="NCBI Taxonomy" id="1499967"/>
    <lineage>
        <taxon>Bacteria</taxon>
        <taxon>Candidatus Moduliflexota</taxon>
        <taxon>Candidatus Vecturitrichia</taxon>
        <taxon>Candidatus Vecturitrichales</taxon>
        <taxon>Candidatus Vecturitrichaceae</taxon>
        <taxon>Candidatus Vecturithrix</taxon>
    </lineage>
</organism>
<evidence type="ECO:0008006" key="4">
    <source>
        <dbReference type="Google" id="ProtNLM"/>
    </source>
</evidence>